<keyword evidence="1" id="KW-0732">Signal</keyword>
<dbReference type="Proteomes" id="UP001204621">
    <property type="component" value="Unassembled WGS sequence"/>
</dbReference>
<evidence type="ECO:0008006" key="4">
    <source>
        <dbReference type="Google" id="ProtNLM"/>
    </source>
</evidence>
<dbReference type="RefSeq" id="WP_258812763.1">
    <property type="nucleotide sequence ID" value="NZ_JANUGU010000005.1"/>
</dbReference>
<evidence type="ECO:0000256" key="1">
    <source>
        <dbReference type="SAM" id="SignalP"/>
    </source>
</evidence>
<reference evidence="2 3" key="1">
    <citation type="submission" date="2022-08" db="EMBL/GenBank/DDBJ databases">
        <title>Reclassification of Massilia species as members of the genera Telluria, Duganella, Pseudoduganella, Mokoshia gen. nov. and Zemynaea gen. nov. using orthogonal and non-orthogonal genome-based approaches.</title>
        <authorList>
            <person name="Bowman J.P."/>
        </authorList>
    </citation>
    <scope>NUCLEOTIDE SEQUENCE [LARGE SCALE GENOMIC DNA]</scope>
    <source>
        <strain evidence="2 3">JCM 31606</strain>
    </source>
</reference>
<sequence>MTLKRFALLCAALPLLLSACAGDPPAAPAPKSVSLTLAPGQKADAGGGMTLAYDSYSDSRCPKTVWCVWAGELVYRFTLAAAKSSDTFSVTLPNTWYVSKALGGTRIAIDPASVPPPAQGSAAAQYILTLTVSRP</sequence>
<comment type="caution">
    <text evidence="2">The sequence shown here is derived from an EMBL/GenBank/DDBJ whole genome shotgun (WGS) entry which is preliminary data.</text>
</comment>
<gene>
    <name evidence="2" type="ORF">NX778_16010</name>
</gene>
<dbReference type="PROSITE" id="PS51257">
    <property type="entry name" value="PROKAR_LIPOPROTEIN"/>
    <property type="match status" value="1"/>
</dbReference>
<accession>A0ABT2D013</accession>
<name>A0ABT2D013_9BURK</name>
<feature type="chain" id="PRO_5047136205" description="Lipoprotein" evidence="1">
    <location>
        <begin position="22"/>
        <end position="135"/>
    </location>
</feature>
<protein>
    <recommendedName>
        <fullName evidence="4">Lipoprotein</fullName>
    </recommendedName>
</protein>
<evidence type="ECO:0000313" key="2">
    <source>
        <dbReference type="EMBL" id="MCS0659574.1"/>
    </source>
</evidence>
<dbReference type="EMBL" id="JANUGU010000005">
    <property type="protein sequence ID" value="MCS0659574.1"/>
    <property type="molecule type" value="Genomic_DNA"/>
</dbReference>
<evidence type="ECO:0000313" key="3">
    <source>
        <dbReference type="Proteomes" id="UP001204621"/>
    </source>
</evidence>
<keyword evidence="3" id="KW-1185">Reference proteome</keyword>
<feature type="signal peptide" evidence="1">
    <location>
        <begin position="1"/>
        <end position="21"/>
    </location>
</feature>
<organism evidence="2 3">
    <name type="scientific">Massilia terrae</name>
    <dbReference type="NCBI Taxonomy" id="1811224"/>
    <lineage>
        <taxon>Bacteria</taxon>
        <taxon>Pseudomonadati</taxon>
        <taxon>Pseudomonadota</taxon>
        <taxon>Betaproteobacteria</taxon>
        <taxon>Burkholderiales</taxon>
        <taxon>Oxalobacteraceae</taxon>
        <taxon>Telluria group</taxon>
        <taxon>Massilia</taxon>
    </lineage>
</organism>
<proteinExistence type="predicted"/>